<evidence type="ECO:0000256" key="1">
    <source>
        <dbReference type="SAM" id="MobiDB-lite"/>
    </source>
</evidence>
<feature type="compositionally biased region" description="Basic and acidic residues" evidence="1">
    <location>
        <begin position="261"/>
        <end position="272"/>
    </location>
</feature>
<reference evidence="3" key="3">
    <citation type="submission" date="2015-06" db="UniProtKB">
        <authorList>
            <consortium name="EnsemblProtists"/>
        </authorList>
    </citation>
    <scope>IDENTIFICATION</scope>
</reference>
<feature type="region of interest" description="Disordered" evidence="1">
    <location>
        <begin position="1"/>
        <end position="64"/>
    </location>
</feature>
<evidence type="ECO:0000313" key="3">
    <source>
        <dbReference type="EnsemblProtists" id="EKX35808"/>
    </source>
</evidence>
<name>L1IHU3_GUITC</name>
<dbReference type="KEGG" id="gtt:GUITHDRAFT_118083"/>
<protein>
    <submittedName>
        <fullName evidence="2 3">Uncharacterized protein</fullName>
    </submittedName>
</protein>
<proteinExistence type="predicted"/>
<dbReference type="Proteomes" id="UP000011087">
    <property type="component" value="Unassembled WGS sequence"/>
</dbReference>
<organism evidence="2">
    <name type="scientific">Guillardia theta (strain CCMP2712)</name>
    <name type="common">Cryptophyte</name>
    <dbReference type="NCBI Taxonomy" id="905079"/>
    <lineage>
        <taxon>Eukaryota</taxon>
        <taxon>Cryptophyceae</taxon>
        <taxon>Pyrenomonadales</taxon>
        <taxon>Geminigeraceae</taxon>
        <taxon>Guillardia</taxon>
    </lineage>
</organism>
<evidence type="ECO:0000313" key="2">
    <source>
        <dbReference type="EMBL" id="EKX35808.1"/>
    </source>
</evidence>
<accession>L1IHU3</accession>
<feature type="region of interest" description="Disordered" evidence="1">
    <location>
        <begin position="257"/>
        <end position="289"/>
    </location>
</feature>
<dbReference type="EMBL" id="JH993084">
    <property type="protein sequence ID" value="EKX35808.1"/>
    <property type="molecule type" value="Genomic_DNA"/>
</dbReference>
<dbReference type="PaxDb" id="55529-EKX35808"/>
<dbReference type="EnsemblProtists" id="EKX35808">
    <property type="protein sequence ID" value="EKX35808"/>
    <property type="gene ID" value="GUITHDRAFT_118083"/>
</dbReference>
<reference evidence="2 4" key="1">
    <citation type="journal article" date="2012" name="Nature">
        <title>Algal genomes reveal evolutionary mosaicism and the fate of nucleomorphs.</title>
        <authorList>
            <consortium name="DOE Joint Genome Institute"/>
            <person name="Curtis B.A."/>
            <person name="Tanifuji G."/>
            <person name="Burki F."/>
            <person name="Gruber A."/>
            <person name="Irimia M."/>
            <person name="Maruyama S."/>
            <person name="Arias M.C."/>
            <person name="Ball S.G."/>
            <person name="Gile G.H."/>
            <person name="Hirakawa Y."/>
            <person name="Hopkins J.F."/>
            <person name="Kuo A."/>
            <person name="Rensing S.A."/>
            <person name="Schmutz J."/>
            <person name="Symeonidi A."/>
            <person name="Elias M."/>
            <person name="Eveleigh R.J."/>
            <person name="Herman E.K."/>
            <person name="Klute M.J."/>
            <person name="Nakayama T."/>
            <person name="Obornik M."/>
            <person name="Reyes-Prieto A."/>
            <person name="Armbrust E.V."/>
            <person name="Aves S.J."/>
            <person name="Beiko R.G."/>
            <person name="Coutinho P."/>
            <person name="Dacks J.B."/>
            <person name="Durnford D.G."/>
            <person name="Fast N.M."/>
            <person name="Green B.R."/>
            <person name="Grisdale C.J."/>
            <person name="Hempel F."/>
            <person name="Henrissat B."/>
            <person name="Hoppner M.P."/>
            <person name="Ishida K."/>
            <person name="Kim E."/>
            <person name="Koreny L."/>
            <person name="Kroth P.G."/>
            <person name="Liu Y."/>
            <person name="Malik S.B."/>
            <person name="Maier U.G."/>
            <person name="McRose D."/>
            <person name="Mock T."/>
            <person name="Neilson J.A."/>
            <person name="Onodera N.T."/>
            <person name="Poole A.M."/>
            <person name="Pritham E.J."/>
            <person name="Richards T.A."/>
            <person name="Rocap G."/>
            <person name="Roy S.W."/>
            <person name="Sarai C."/>
            <person name="Schaack S."/>
            <person name="Shirato S."/>
            <person name="Slamovits C.H."/>
            <person name="Spencer D.F."/>
            <person name="Suzuki S."/>
            <person name="Worden A.Z."/>
            <person name="Zauner S."/>
            <person name="Barry K."/>
            <person name="Bell C."/>
            <person name="Bharti A.K."/>
            <person name="Crow J.A."/>
            <person name="Grimwood J."/>
            <person name="Kramer R."/>
            <person name="Lindquist E."/>
            <person name="Lucas S."/>
            <person name="Salamov A."/>
            <person name="McFadden G.I."/>
            <person name="Lane C.E."/>
            <person name="Keeling P.J."/>
            <person name="Gray M.W."/>
            <person name="Grigoriev I.V."/>
            <person name="Archibald J.M."/>
        </authorList>
    </citation>
    <scope>NUCLEOTIDE SEQUENCE</scope>
    <source>
        <strain evidence="2 4">CCMP2712</strain>
    </source>
</reference>
<sequence>MDQNASVVDHVQEDANTSENDTAKEAALESSYNLTGTGLHSFLPPESHKVIQQPQNRTHDEEDRSNAICVPGDAAQPACDSMPYISSSPESADRGYELESRALEFLGDFNPGVTRLPDRGVDGASSASSVKKRAVIQEAAKVALQRQQAATGLESNAGKRAHKVVSNMSSSSESEGEGPILNERGQISDWDYKRRDEKFQKELADAPLTTDIAPSGEKTTVFWKMVRRRGLYFEDMNVTGGFTDKYGRKVNYAGVPLPADPKQRPFRDKELGTLRLRKGSGGAYSSRHR</sequence>
<evidence type="ECO:0000313" key="4">
    <source>
        <dbReference type="Proteomes" id="UP000011087"/>
    </source>
</evidence>
<dbReference type="AlphaFoldDB" id="L1IHU3"/>
<keyword evidence="4" id="KW-1185">Reference proteome</keyword>
<dbReference type="RefSeq" id="XP_005822788.1">
    <property type="nucleotide sequence ID" value="XM_005822731.1"/>
</dbReference>
<dbReference type="GeneID" id="17292510"/>
<reference evidence="4" key="2">
    <citation type="submission" date="2012-11" db="EMBL/GenBank/DDBJ databases">
        <authorList>
            <person name="Kuo A."/>
            <person name="Curtis B.A."/>
            <person name="Tanifuji G."/>
            <person name="Burki F."/>
            <person name="Gruber A."/>
            <person name="Irimia M."/>
            <person name="Maruyama S."/>
            <person name="Arias M.C."/>
            <person name="Ball S.G."/>
            <person name="Gile G.H."/>
            <person name="Hirakawa Y."/>
            <person name="Hopkins J.F."/>
            <person name="Rensing S.A."/>
            <person name="Schmutz J."/>
            <person name="Symeonidi A."/>
            <person name="Elias M."/>
            <person name="Eveleigh R.J."/>
            <person name="Herman E.K."/>
            <person name="Klute M.J."/>
            <person name="Nakayama T."/>
            <person name="Obornik M."/>
            <person name="Reyes-Prieto A."/>
            <person name="Armbrust E.V."/>
            <person name="Aves S.J."/>
            <person name="Beiko R.G."/>
            <person name="Coutinho P."/>
            <person name="Dacks J.B."/>
            <person name="Durnford D.G."/>
            <person name="Fast N.M."/>
            <person name="Green B.R."/>
            <person name="Grisdale C."/>
            <person name="Hempe F."/>
            <person name="Henrissat B."/>
            <person name="Hoppner M.P."/>
            <person name="Ishida K.-I."/>
            <person name="Kim E."/>
            <person name="Koreny L."/>
            <person name="Kroth P.G."/>
            <person name="Liu Y."/>
            <person name="Malik S.-B."/>
            <person name="Maier U.G."/>
            <person name="McRose D."/>
            <person name="Mock T."/>
            <person name="Neilson J.A."/>
            <person name="Onodera N.T."/>
            <person name="Poole A.M."/>
            <person name="Pritham E.J."/>
            <person name="Richards T.A."/>
            <person name="Rocap G."/>
            <person name="Roy S.W."/>
            <person name="Sarai C."/>
            <person name="Schaack S."/>
            <person name="Shirato S."/>
            <person name="Slamovits C.H."/>
            <person name="Spencer D.F."/>
            <person name="Suzuki S."/>
            <person name="Worden A.Z."/>
            <person name="Zauner S."/>
            <person name="Barry K."/>
            <person name="Bell C."/>
            <person name="Bharti A.K."/>
            <person name="Crow J.A."/>
            <person name="Grimwood J."/>
            <person name="Kramer R."/>
            <person name="Lindquist E."/>
            <person name="Lucas S."/>
            <person name="Salamov A."/>
            <person name="McFadden G.I."/>
            <person name="Lane C.E."/>
            <person name="Keeling P.J."/>
            <person name="Gray M.W."/>
            <person name="Grigoriev I.V."/>
            <person name="Archibald J.M."/>
        </authorList>
    </citation>
    <scope>NUCLEOTIDE SEQUENCE</scope>
    <source>
        <strain evidence="4">CCMP2712</strain>
    </source>
</reference>
<gene>
    <name evidence="2" type="ORF">GUITHDRAFT_118083</name>
</gene>
<dbReference type="HOGENOM" id="CLU_964559_0_0_1"/>